<proteinExistence type="predicted"/>
<keyword evidence="3" id="KW-1185">Reference proteome</keyword>
<keyword evidence="1" id="KW-0472">Membrane</keyword>
<reference evidence="2 3" key="1">
    <citation type="submission" date="2019-08" db="EMBL/GenBank/DDBJ databases">
        <authorList>
            <person name="Hu J."/>
        </authorList>
    </citation>
    <scope>NUCLEOTIDE SEQUENCE [LARGE SCALE GENOMIC DNA]</scope>
    <source>
        <strain evidence="2 3">NEAU-184</strain>
    </source>
</reference>
<feature type="transmembrane region" description="Helical" evidence="1">
    <location>
        <begin position="137"/>
        <end position="159"/>
    </location>
</feature>
<feature type="transmembrane region" description="Helical" evidence="1">
    <location>
        <begin position="45"/>
        <end position="65"/>
    </location>
</feature>
<evidence type="ECO:0008006" key="4">
    <source>
        <dbReference type="Google" id="ProtNLM"/>
    </source>
</evidence>
<feature type="transmembrane region" description="Helical" evidence="1">
    <location>
        <begin position="111"/>
        <end position="131"/>
    </location>
</feature>
<keyword evidence="1" id="KW-1133">Transmembrane helix</keyword>
<name>A0A5S4VF44_9MICO</name>
<keyword evidence="1" id="KW-0812">Transmembrane</keyword>
<comment type="caution">
    <text evidence="2">The sequence shown here is derived from an EMBL/GenBank/DDBJ whole genome shotgun (WGS) entry which is preliminary data.</text>
</comment>
<dbReference type="EMBL" id="VSSB01000001">
    <property type="protein sequence ID" value="TYL52655.1"/>
    <property type="molecule type" value="Genomic_DNA"/>
</dbReference>
<organism evidence="2 3">
    <name type="scientific">Agromyces mariniharenae</name>
    <dbReference type="NCBI Taxonomy" id="2604423"/>
    <lineage>
        <taxon>Bacteria</taxon>
        <taxon>Bacillati</taxon>
        <taxon>Actinomycetota</taxon>
        <taxon>Actinomycetes</taxon>
        <taxon>Micrococcales</taxon>
        <taxon>Microbacteriaceae</taxon>
        <taxon>Agromyces</taxon>
    </lineage>
</organism>
<evidence type="ECO:0000313" key="2">
    <source>
        <dbReference type="EMBL" id="TYL52655.1"/>
    </source>
</evidence>
<dbReference type="AlphaFoldDB" id="A0A5S4VF44"/>
<protein>
    <recommendedName>
        <fullName evidence="4">Modulator of FtsH protease</fullName>
    </recommendedName>
</protein>
<evidence type="ECO:0000313" key="3">
    <source>
        <dbReference type="Proteomes" id="UP000325243"/>
    </source>
</evidence>
<dbReference type="Proteomes" id="UP000325243">
    <property type="component" value="Unassembled WGS sequence"/>
</dbReference>
<gene>
    <name evidence="2" type="ORF">FYC51_02575</name>
</gene>
<feature type="transmembrane region" description="Helical" evidence="1">
    <location>
        <begin position="71"/>
        <end position="90"/>
    </location>
</feature>
<dbReference type="RefSeq" id="WP_148732117.1">
    <property type="nucleotide sequence ID" value="NZ_VSSB01000001.1"/>
</dbReference>
<evidence type="ECO:0000256" key="1">
    <source>
        <dbReference type="SAM" id="Phobius"/>
    </source>
</evidence>
<accession>A0A5S4VF44</accession>
<feature type="transmembrane region" description="Helical" evidence="1">
    <location>
        <begin position="12"/>
        <end position="33"/>
    </location>
</feature>
<sequence>MSELAEDWSQFNVAMAGATAALAGLLIVAMSVNLKAIMASRSLPVRMATALTTLLVALAATALGLAPGQPAWAYGLEVFVGASLAAAFEVRAIRAIMHDQVLATVRRMAKSVAGTVPITSYLIGSVLLMTGSVAAGLWFFAAGAILAIASAILHSWIVLIEVLR</sequence>